<dbReference type="Proteomes" id="UP000467841">
    <property type="component" value="Unassembled WGS sequence"/>
</dbReference>
<reference evidence="4" key="1">
    <citation type="submission" date="2020-01" db="EMBL/GenBank/DDBJ databases">
        <authorList>
            <person name="Mishra B."/>
        </authorList>
    </citation>
    <scope>NUCLEOTIDE SEQUENCE [LARGE SCALE GENOMIC DNA]</scope>
</reference>
<evidence type="ECO:0000256" key="1">
    <source>
        <dbReference type="ARBA" id="ARBA00005257"/>
    </source>
</evidence>
<keyword evidence="5" id="KW-1185">Reference proteome</keyword>
<dbReference type="OrthoDB" id="1703270at2759"/>
<keyword evidence="3" id="KW-0687">Ribonucleoprotein</keyword>
<name>A0A6D2KJT5_9BRAS</name>
<dbReference type="GO" id="GO:0005840">
    <property type="term" value="C:ribosome"/>
    <property type="evidence" value="ECO:0007669"/>
    <property type="project" value="UniProtKB-KW"/>
</dbReference>
<dbReference type="Pfam" id="PF01201">
    <property type="entry name" value="Ribosomal_S8e"/>
    <property type="match status" value="1"/>
</dbReference>
<proteinExistence type="inferred from homology"/>
<dbReference type="InterPro" id="IPR022309">
    <property type="entry name" value="Ribosomal_Se8/biogenesis_NSA2"/>
</dbReference>
<gene>
    <name evidence="4" type="ORF">MERR_LOCUS36733</name>
</gene>
<dbReference type="AlphaFoldDB" id="A0A6D2KJT5"/>
<keyword evidence="2" id="KW-0689">Ribosomal protein</keyword>
<dbReference type="GO" id="GO:0003735">
    <property type="term" value="F:structural constituent of ribosome"/>
    <property type="evidence" value="ECO:0007669"/>
    <property type="project" value="InterPro"/>
</dbReference>
<dbReference type="PANTHER" id="PTHR10394">
    <property type="entry name" value="40S RIBOSOMAL PROTEIN S8"/>
    <property type="match status" value="1"/>
</dbReference>
<dbReference type="EMBL" id="CACVBM020001418">
    <property type="protein sequence ID" value="CAA7049498.1"/>
    <property type="molecule type" value="Genomic_DNA"/>
</dbReference>
<evidence type="ECO:0000313" key="5">
    <source>
        <dbReference type="Proteomes" id="UP000467841"/>
    </source>
</evidence>
<comment type="caution">
    <text evidence="4">The sequence shown here is derived from an EMBL/GenBank/DDBJ whole genome shotgun (WGS) entry which is preliminary data.</text>
</comment>
<dbReference type="GO" id="GO:0006412">
    <property type="term" value="P:translation"/>
    <property type="evidence" value="ECO:0007669"/>
    <property type="project" value="InterPro"/>
</dbReference>
<protein>
    <submittedName>
        <fullName evidence="4">Uncharacterized protein</fullName>
    </submittedName>
</protein>
<dbReference type="Gene3D" id="3.10.290.70">
    <property type="match status" value="1"/>
</dbReference>
<organism evidence="4 5">
    <name type="scientific">Microthlaspi erraticum</name>
    <dbReference type="NCBI Taxonomy" id="1685480"/>
    <lineage>
        <taxon>Eukaryota</taxon>
        <taxon>Viridiplantae</taxon>
        <taxon>Streptophyta</taxon>
        <taxon>Embryophyta</taxon>
        <taxon>Tracheophyta</taxon>
        <taxon>Spermatophyta</taxon>
        <taxon>Magnoliopsida</taxon>
        <taxon>eudicotyledons</taxon>
        <taxon>Gunneridae</taxon>
        <taxon>Pentapetalae</taxon>
        <taxon>rosids</taxon>
        <taxon>malvids</taxon>
        <taxon>Brassicales</taxon>
        <taxon>Brassicaceae</taxon>
        <taxon>Coluteocarpeae</taxon>
        <taxon>Microthlaspi</taxon>
    </lineage>
</organism>
<comment type="similarity">
    <text evidence="1">Belongs to the eukaryotic ribosomal protein eS8 family.</text>
</comment>
<sequence length="166" mass="18465">MTAQVNEMARLLIKGLLGFYTDTSPFKLFLSPHQLSNGVAITSIWQRHPKTQATMGRVIRNHRKSLTSEERIHQGKYKSGRKLNTVSGKTRLLGAVYNASDSELVGTNTLVKSAIVQVDAAPFKNNNEVTGEFKNLEPDQMEKIGEIAREELGAEVEAELSRLNIQ</sequence>
<dbReference type="InterPro" id="IPR001047">
    <property type="entry name" value="Ribosomal_eS8"/>
</dbReference>
<evidence type="ECO:0000256" key="2">
    <source>
        <dbReference type="ARBA" id="ARBA00022980"/>
    </source>
</evidence>
<evidence type="ECO:0000313" key="4">
    <source>
        <dbReference type="EMBL" id="CAA7049498.1"/>
    </source>
</evidence>
<accession>A0A6D2KJT5</accession>
<evidence type="ECO:0000256" key="3">
    <source>
        <dbReference type="ARBA" id="ARBA00023274"/>
    </source>
</evidence>
<dbReference type="GO" id="GO:1990904">
    <property type="term" value="C:ribonucleoprotein complex"/>
    <property type="evidence" value="ECO:0007669"/>
    <property type="project" value="UniProtKB-KW"/>
</dbReference>